<dbReference type="SUPFAM" id="SSF46785">
    <property type="entry name" value="Winged helix' DNA-binding domain"/>
    <property type="match status" value="1"/>
</dbReference>
<keyword evidence="4" id="KW-1185">Reference proteome</keyword>
<feature type="region of interest" description="Disordered" evidence="1">
    <location>
        <begin position="183"/>
        <end position="218"/>
    </location>
</feature>
<evidence type="ECO:0000313" key="4">
    <source>
        <dbReference type="Proteomes" id="UP000549066"/>
    </source>
</evidence>
<protein>
    <submittedName>
        <fullName evidence="3">DNA-binding PadR family transcriptional regulator</fullName>
    </submittedName>
</protein>
<sequence>MAVRDALLALLSAGPGYGFQLHGDLAERTGGRRDVNVGQSYATLERLGKQGLVESAGATDDGLPLYRATKAGTAATSAWFAGTDASGSDPWDETVDRVLVAASLPSIEVGPVLEAERLRWQERALEASARAAVDDGERDDRTAVASRRLAALAASAEAARAQAALDWLDGVASLTARHDLAFAPRMERPRRGRRPSARSADSASLAAEANAAQASAEA</sequence>
<dbReference type="Proteomes" id="UP000549066">
    <property type="component" value="Unassembled WGS sequence"/>
</dbReference>
<dbReference type="AlphaFoldDB" id="A0A852X0Z8"/>
<dbReference type="EMBL" id="JACCFI010000001">
    <property type="protein sequence ID" value="NYG19821.1"/>
    <property type="molecule type" value="Genomic_DNA"/>
</dbReference>
<dbReference type="Pfam" id="PF03551">
    <property type="entry name" value="PadR"/>
    <property type="match status" value="1"/>
</dbReference>
<feature type="compositionally biased region" description="Low complexity" evidence="1">
    <location>
        <begin position="197"/>
        <end position="218"/>
    </location>
</feature>
<proteinExistence type="predicted"/>
<dbReference type="InterPro" id="IPR036388">
    <property type="entry name" value="WH-like_DNA-bd_sf"/>
</dbReference>
<comment type="caution">
    <text evidence="3">The sequence shown here is derived from an EMBL/GenBank/DDBJ whole genome shotgun (WGS) entry which is preliminary data.</text>
</comment>
<organism evidence="3 4">
    <name type="scientific">Agromyces hippuratus</name>
    <dbReference type="NCBI Taxonomy" id="286438"/>
    <lineage>
        <taxon>Bacteria</taxon>
        <taxon>Bacillati</taxon>
        <taxon>Actinomycetota</taxon>
        <taxon>Actinomycetes</taxon>
        <taxon>Micrococcales</taxon>
        <taxon>Microbacteriaceae</taxon>
        <taxon>Agromyces</taxon>
    </lineage>
</organism>
<keyword evidence="3" id="KW-0238">DNA-binding</keyword>
<reference evidence="3 4" key="1">
    <citation type="submission" date="2020-07" db="EMBL/GenBank/DDBJ databases">
        <title>Sequencing the genomes of 1000 actinobacteria strains.</title>
        <authorList>
            <person name="Klenk H.-P."/>
        </authorList>
    </citation>
    <scope>NUCLEOTIDE SEQUENCE [LARGE SCALE GENOMIC DNA]</scope>
    <source>
        <strain evidence="3 4">DSM 8598</strain>
    </source>
</reference>
<feature type="domain" description="Transcription regulator PadR N-terminal" evidence="2">
    <location>
        <begin position="7"/>
        <end position="75"/>
    </location>
</feature>
<dbReference type="InterPro" id="IPR036390">
    <property type="entry name" value="WH_DNA-bd_sf"/>
</dbReference>
<name>A0A852X0Z8_9MICO</name>
<dbReference type="RefSeq" id="WP_179550045.1">
    <property type="nucleotide sequence ID" value="NZ_JACCFI010000001.1"/>
</dbReference>
<dbReference type="Gene3D" id="1.10.10.10">
    <property type="entry name" value="Winged helix-like DNA-binding domain superfamily/Winged helix DNA-binding domain"/>
    <property type="match status" value="1"/>
</dbReference>
<dbReference type="InterPro" id="IPR005149">
    <property type="entry name" value="Tscrpt_reg_PadR_N"/>
</dbReference>
<evidence type="ECO:0000259" key="2">
    <source>
        <dbReference type="Pfam" id="PF03551"/>
    </source>
</evidence>
<accession>A0A852X0Z8</accession>
<evidence type="ECO:0000256" key="1">
    <source>
        <dbReference type="SAM" id="MobiDB-lite"/>
    </source>
</evidence>
<evidence type="ECO:0000313" key="3">
    <source>
        <dbReference type="EMBL" id="NYG19821.1"/>
    </source>
</evidence>
<gene>
    <name evidence="3" type="ORF">BJY17_000568</name>
</gene>
<dbReference type="GO" id="GO:0003677">
    <property type="term" value="F:DNA binding"/>
    <property type="evidence" value="ECO:0007669"/>
    <property type="project" value="UniProtKB-KW"/>
</dbReference>